<evidence type="ECO:0000313" key="1">
    <source>
        <dbReference type="EMBL" id="KAK8896645.1"/>
    </source>
</evidence>
<accession>A0ABR2L328</accession>
<dbReference type="Gene3D" id="3.90.70.10">
    <property type="entry name" value="Cysteine proteinases"/>
    <property type="match status" value="1"/>
</dbReference>
<dbReference type="InterPro" id="IPR038765">
    <property type="entry name" value="Papain-like_cys_pep_sf"/>
</dbReference>
<dbReference type="EMBL" id="JAPFFF010000002">
    <property type="protein sequence ID" value="KAK8896645.1"/>
    <property type="molecule type" value="Genomic_DNA"/>
</dbReference>
<keyword evidence="2" id="KW-1185">Reference proteome</keyword>
<proteinExistence type="predicted"/>
<dbReference type="Proteomes" id="UP001470230">
    <property type="component" value="Unassembled WGS sequence"/>
</dbReference>
<gene>
    <name evidence="1" type="ORF">M9Y10_014557</name>
</gene>
<evidence type="ECO:0008006" key="3">
    <source>
        <dbReference type="Google" id="ProtNLM"/>
    </source>
</evidence>
<comment type="caution">
    <text evidence="1">The sequence shown here is derived from an EMBL/GenBank/DDBJ whole genome shotgun (WGS) entry which is preliminary data.</text>
</comment>
<evidence type="ECO:0000313" key="2">
    <source>
        <dbReference type="Proteomes" id="UP001470230"/>
    </source>
</evidence>
<protein>
    <recommendedName>
        <fullName evidence="3">Peptidase C1A papain C-terminal domain-containing protein</fullName>
    </recommendedName>
</protein>
<name>A0ABR2L328_9EUKA</name>
<reference evidence="1 2" key="1">
    <citation type="submission" date="2024-04" db="EMBL/GenBank/DDBJ databases">
        <title>Tritrichomonas musculus Genome.</title>
        <authorList>
            <person name="Alves-Ferreira E."/>
            <person name="Grigg M."/>
            <person name="Lorenzi H."/>
            <person name="Galac M."/>
        </authorList>
    </citation>
    <scope>NUCLEOTIDE SEQUENCE [LARGE SCALE GENOMIC DNA]</scope>
    <source>
        <strain evidence="1 2">EAF2021</strain>
    </source>
</reference>
<organism evidence="1 2">
    <name type="scientific">Tritrichomonas musculus</name>
    <dbReference type="NCBI Taxonomy" id="1915356"/>
    <lineage>
        <taxon>Eukaryota</taxon>
        <taxon>Metamonada</taxon>
        <taxon>Parabasalia</taxon>
        <taxon>Tritrichomonadida</taxon>
        <taxon>Tritrichomonadidae</taxon>
        <taxon>Tritrichomonas</taxon>
    </lineage>
</organism>
<sequence length="437" mass="50790">MGAITSAVNTIGQQIITFSDFIARFALAKEYFGDNNNSLIFAVLSSLTTESLSNCLVCSTKFRKFFIDVDKQTKVSLHDVNKLYQYFIIDPIIKIQWRSKISQIIKEYPITDQGHNKICWSHAIATAIYLSQSRIVGRRVLPFNTIVQSLLNEFGYNGQNIEYVMNKVLPKYKLHFNRASPNDLKDIILKSRICIARFSLNGIQWFNFSKFFNDPTKKNNAISANDINRKPKASELRGVELEDGGHAVILIDVNDEEYTFMNSWGEQWGDHGIFRIKKDAIDITFYDIFWYEKDLTQHEIQIWKDRSVEAIQTFYQICVDIDSLISMYYNCFYTQPILFLFNNSAKLISNSVYSSYPYYKESKNVLETIGFNINDETNEKNENYQVMIKEDCGVVVNGFFIDPDAINKMVIFITISCTIYNVNEQLKEMANKFWRIE</sequence>
<dbReference type="SUPFAM" id="SSF54001">
    <property type="entry name" value="Cysteine proteinases"/>
    <property type="match status" value="1"/>
</dbReference>